<keyword evidence="2" id="KW-1185">Reference proteome</keyword>
<gene>
    <name evidence="1" type="ORF">B0I31_11931</name>
</gene>
<dbReference type="OrthoDB" id="7950977at2"/>
<sequence>MTTIAQLRKAVQPLPEVVAHGLAFRVRDKRFASVDEHGRVDLHLPAAEVDGFLAAHPTAERLSRGTGVRVALGDLDGQQLNHWVRRAWLGRAPKRLAEQVAAADEAVAGEVGDLPKGIGKPATQALTNAGLTTLAQATALSDAELLAMHGVGPKAVRVLREAARNV</sequence>
<evidence type="ECO:0008006" key="3">
    <source>
        <dbReference type="Google" id="ProtNLM"/>
    </source>
</evidence>
<name>A0A2P8HZG6_SACCR</name>
<comment type="caution">
    <text evidence="1">The sequence shown here is derived from an EMBL/GenBank/DDBJ whole genome shotgun (WGS) entry which is preliminary data.</text>
</comment>
<evidence type="ECO:0000313" key="1">
    <source>
        <dbReference type="EMBL" id="PSL51601.1"/>
    </source>
</evidence>
<organism evidence="1 2">
    <name type="scientific">Saccharothrix carnea</name>
    <dbReference type="NCBI Taxonomy" id="1280637"/>
    <lineage>
        <taxon>Bacteria</taxon>
        <taxon>Bacillati</taxon>
        <taxon>Actinomycetota</taxon>
        <taxon>Actinomycetes</taxon>
        <taxon>Pseudonocardiales</taxon>
        <taxon>Pseudonocardiaceae</taxon>
        <taxon>Saccharothrix</taxon>
    </lineage>
</organism>
<proteinExistence type="predicted"/>
<reference evidence="1 2" key="1">
    <citation type="submission" date="2018-03" db="EMBL/GenBank/DDBJ databases">
        <title>Genomic Encyclopedia of Type Strains, Phase III (KMG-III): the genomes of soil and plant-associated and newly described type strains.</title>
        <authorList>
            <person name="Whitman W."/>
        </authorList>
    </citation>
    <scope>NUCLEOTIDE SEQUENCE [LARGE SCALE GENOMIC DNA]</scope>
    <source>
        <strain evidence="1 2">CGMCC 4.7097</strain>
    </source>
</reference>
<dbReference type="InterPro" id="IPR010995">
    <property type="entry name" value="DNA_repair_Rad51/TF_NusA_a-hlx"/>
</dbReference>
<dbReference type="GO" id="GO:0000166">
    <property type="term" value="F:nucleotide binding"/>
    <property type="evidence" value="ECO:0007669"/>
    <property type="project" value="InterPro"/>
</dbReference>
<dbReference type="Proteomes" id="UP000241118">
    <property type="component" value="Unassembled WGS sequence"/>
</dbReference>
<protein>
    <recommendedName>
        <fullName evidence="3">Helix-hairpin-helix protein</fullName>
    </recommendedName>
</protein>
<dbReference type="AlphaFoldDB" id="A0A2P8HZG6"/>
<dbReference type="SUPFAM" id="SSF47794">
    <property type="entry name" value="Rad51 N-terminal domain-like"/>
    <property type="match status" value="1"/>
</dbReference>
<accession>A0A2P8HZG6</accession>
<dbReference type="EMBL" id="PYAX01000019">
    <property type="protein sequence ID" value="PSL51601.1"/>
    <property type="molecule type" value="Genomic_DNA"/>
</dbReference>
<evidence type="ECO:0000313" key="2">
    <source>
        <dbReference type="Proteomes" id="UP000241118"/>
    </source>
</evidence>
<dbReference type="RefSeq" id="WP_106619714.1">
    <property type="nucleotide sequence ID" value="NZ_PYAX01000019.1"/>
</dbReference>